<name>A0A091NMB0_9PASS</name>
<evidence type="ECO:0000313" key="2">
    <source>
        <dbReference type="Proteomes" id="UP000053537"/>
    </source>
</evidence>
<gene>
    <name evidence="1" type="ORF">N310_05010</name>
</gene>
<feature type="non-terminal residue" evidence="1">
    <location>
        <position position="35"/>
    </location>
</feature>
<protein>
    <submittedName>
        <fullName evidence="1">Uncharacterized protein</fullName>
    </submittedName>
</protein>
<accession>A0A091NMB0</accession>
<proteinExistence type="predicted"/>
<sequence length="35" mass="4054">REKQSWWFTSSASRSSIRRNLARCICLAESSPLPE</sequence>
<organism evidence="1 2">
    <name type="scientific">Acanthisitta chloris</name>
    <name type="common">rifleman</name>
    <dbReference type="NCBI Taxonomy" id="57068"/>
    <lineage>
        <taxon>Eukaryota</taxon>
        <taxon>Metazoa</taxon>
        <taxon>Chordata</taxon>
        <taxon>Craniata</taxon>
        <taxon>Vertebrata</taxon>
        <taxon>Euteleostomi</taxon>
        <taxon>Archelosauria</taxon>
        <taxon>Archosauria</taxon>
        <taxon>Dinosauria</taxon>
        <taxon>Saurischia</taxon>
        <taxon>Theropoda</taxon>
        <taxon>Coelurosauria</taxon>
        <taxon>Aves</taxon>
        <taxon>Neognathae</taxon>
        <taxon>Neoaves</taxon>
        <taxon>Telluraves</taxon>
        <taxon>Australaves</taxon>
        <taxon>Passeriformes</taxon>
        <taxon>Acanthisittidae</taxon>
        <taxon>Acanthisitta</taxon>
    </lineage>
</organism>
<reference evidence="1 2" key="1">
    <citation type="submission" date="2014-04" db="EMBL/GenBank/DDBJ databases">
        <title>Genome evolution of avian class.</title>
        <authorList>
            <person name="Zhang G."/>
            <person name="Li C."/>
        </authorList>
    </citation>
    <scope>NUCLEOTIDE SEQUENCE [LARGE SCALE GENOMIC DNA]</scope>
    <source>
        <strain evidence="1">BGI_N310</strain>
    </source>
</reference>
<dbReference type="AlphaFoldDB" id="A0A091NMB0"/>
<evidence type="ECO:0000313" key="1">
    <source>
        <dbReference type="EMBL" id="KFP80620.1"/>
    </source>
</evidence>
<dbReference type="Proteomes" id="UP000053537">
    <property type="component" value="Unassembled WGS sequence"/>
</dbReference>
<keyword evidence="2" id="KW-1185">Reference proteome</keyword>
<feature type="non-terminal residue" evidence="1">
    <location>
        <position position="1"/>
    </location>
</feature>
<dbReference type="EMBL" id="KK837354">
    <property type="protein sequence ID" value="KFP80620.1"/>
    <property type="molecule type" value="Genomic_DNA"/>
</dbReference>